<dbReference type="InterPro" id="IPR006162">
    <property type="entry name" value="Ppantetheine_attach_site"/>
</dbReference>
<dbReference type="GO" id="GO:0004312">
    <property type="term" value="F:fatty acid synthase activity"/>
    <property type="evidence" value="ECO:0007669"/>
    <property type="project" value="TreeGrafter"/>
</dbReference>
<dbReference type="SUPFAM" id="SSF51735">
    <property type="entry name" value="NAD(P)-binding Rossmann-fold domains"/>
    <property type="match status" value="2"/>
</dbReference>
<feature type="active site" description="Proton donor; for dehydratase activity" evidence="6">
    <location>
        <position position="1233"/>
    </location>
</feature>
<comment type="caution">
    <text evidence="10">The sequence shown here is derived from an EMBL/GenBank/DDBJ whole genome shotgun (WGS) entry which is preliminary data.</text>
</comment>
<dbReference type="Proteomes" id="UP000432015">
    <property type="component" value="Unassembled WGS sequence"/>
</dbReference>
<dbReference type="SUPFAM" id="SSF53901">
    <property type="entry name" value="Thiolase-like"/>
    <property type="match status" value="1"/>
</dbReference>
<dbReference type="PROSITE" id="PS52004">
    <property type="entry name" value="KS3_2"/>
    <property type="match status" value="1"/>
</dbReference>
<evidence type="ECO:0000256" key="5">
    <source>
        <dbReference type="ARBA" id="ARBA00023315"/>
    </source>
</evidence>
<dbReference type="InterPro" id="IPR049900">
    <property type="entry name" value="PKS_mFAS_DH"/>
</dbReference>
<dbReference type="InterPro" id="IPR042104">
    <property type="entry name" value="PKS_dehydratase_sf"/>
</dbReference>
<dbReference type="Pfam" id="PF02801">
    <property type="entry name" value="Ketoacyl-synt_C"/>
    <property type="match status" value="1"/>
</dbReference>
<dbReference type="InterPro" id="IPR016039">
    <property type="entry name" value="Thiolase-like"/>
</dbReference>
<dbReference type="InterPro" id="IPR036291">
    <property type="entry name" value="NAD(P)-bd_dom_sf"/>
</dbReference>
<evidence type="ECO:0000256" key="6">
    <source>
        <dbReference type="PROSITE-ProRule" id="PRU01363"/>
    </source>
</evidence>
<evidence type="ECO:0000313" key="11">
    <source>
        <dbReference type="Proteomes" id="UP000432015"/>
    </source>
</evidence>
<feature type="domain" description="Ketosynthase family 3 (KS3)" evidence="8">
    <location>
        <begin position="174"/>
        <end position="599"/>
    </location>
</feature>
<feature type="domain" description="PKS/mFAS DH" evidence="9">
    <location>
        <begin position="1042"/>
        <end position="1312"/>
    </location>
</feature>
<dbReference type="SUPFAM" id="SSF52151">
    <property type="entry name" value="FabD/lysophospholipase-like"/>
    <property type="match status" value="1"/>
</dbReference>
<evidence type="ECO:0000313" key="10">
    <source>
        <dbReference type="EMBL" id="MUN39035.1"/>
    </source>
</evidence>
<dbReference type="InterPro" id="IPR050091">
    <property type="entry name" value="PKS_NRPS_Biosynth_Enz"/>
</dbReference>
<keyword evidence="2" id="KW-0597">Phosphoprotein</keyword>
<dbReference type="InterPro" id="IPR020807">
    <property type="entry name" value="PKS_DH"/>
</dbReference>
<keyword evidence="4" id="KW-0511">Multifunctional enzyme</keyword>
<dbReference type="InterPro" id="IPR016036">
    <property type="entry name" value="Malonyl_transacylase_ACP-bd"/>
</dbReference>
<evidence type="ECO:0000259" key="7">
    <source>
        <dbReference type="PROSITE" id="PS50075"/>
    </source>
</evidence>
<feature type="domain" description="Carrier" evidence="7">
    <location>
        <begin position="82"/>
        <end position="157"/>
    </location>
</feature>
<dbReference type="InterPro" id="IPR020841">
    <property type="entry name" value="PKS_Beta-ketoAc_synthase_dom"/>
</dbReference>
<feature type="active site" description="Proton acceptor; for dehydratase activity" evidence="6">
    <location>
        <position position="1074"/>
    </location>
</feature>
<feature type="domain" description="Carrier" evidence="7">
    <location>
        <begin position="1730"/>
        <end position="1808"/>
    </location>
</feature>
<dbReference type="InterPro" id="IPR014043">
    <property type="entry name" value="Acyl_transferase_dom"/>
</dbReference>
<dbReference type="PROSITE" id="PS52019">
    <property type="entry name" value="PKS_MFAS_DH"/>
    <property type="match status" value="1"/>
</dbReference>
<dbReference type="InterPro" id="IPR057326">
    <property type="entry name" value="KR_dom"/>
</dbReference>
<dbReference type="InterPro" id="IPR032821">
    <property type="entry name" value="PKS_assoc"/>
</dbReference>
<dbReference type="GO" id="GO:0006633">
    <property type="term" value="P:fatty acid biosynthetic process"/>
    <property type="evidence" value="ECO:0007669"/>
    <property type="project" value="InterPro"/>
</dbReference>
<evidence type="ECO:0000256" key="2">
    <source>
        <dbReference type="ARBA" id="ARBA00022553"/>
    </source>
</evidence>
<gene>
    <name evidence="10" type="ORF">GNZ18_20875</name>
</gene>
<keyword evidence="11" id="KW-1185">Reference proteome</keyword>
<dbReference type="SMART" id="SM00823">
    <property type="entry name" value="PKS_PP"/>
    <property type="match status" value="2"/>
</dbReference>
<proteinExistence type="predicted"/>
<dbReference type="InterPro" id="IPR014030">
    <property type="entry name" value="Ketoacyl_synth_N"/>
</dbReference>
<dbReference type="Pfam" id="PF08659">
    <property type="entry name" value="KR"/>
    <property type="match status" value="1"/>
</dbReference>
<dbReference type="SMART" id="SM00827">
    <property type="entry name" value="PKS_AT"/>
    <property type="match status" value="1"/>
</dbReference>
<dbReference type="SUPFAM" id="SSF47336">
    <property type="entry name" value="ACP-like"/>
    <property type="match status" value="2"/>
</dbReference>
<dbReference type="Pfam" id="PF21089">
    <property type="entry name" value="PKS_DH_N"/>
    <property type="match status" value="1"/>
</dbReference>
<sequence>MGGRLSDTDLARMARAGTRPLTAEQGLALFDAALESDRPALVPIRLDLAAVRAGGEVPPLLRSLAPAKARRAETGPEIPHASDLLDVVRGAAAAVLGHAGPDAVEPGRAFRELGLDSLTAVELRNRLAEATGLRLPATLVFDHPTAERLAAHLRSALSGTAAAPRSVSSAVAGSDAVAIVAMACRFPGDVDSAEDLWRFVTTGGDAVTAFPADRGWDLDGVRDPDPDAPGRTYVRGGGFLRGVADFDADFFGVNPREALAMDPQQRLLLEVSWEALERAGVDPTSLRGTPTGVFVGTHGQDYGTNAARDRVDEGYLVIGTAASVLTGRVSYSLGLEGPAVTVDTACSSSLVALHLAAQSLRSGESSLALAGGVSIMSTLEGVVGFSRQRGLAADGRCKAFGEDADGFGMSEGVGVLVLERLSDARRNGHEVLAVVRGSAVNQDGASNGLTAPNGPSQERVIRQALANAGLTGADVDAVEAHGTGTRLGDPIEAQALLATYGQDRPDDRPLWLGSVKSNLGHTQAAAGVAGVIKMVQALRNGVLPRTLHAETPSSRIDWSAGDVRLLDEPREWPEVGRPRRAGVSSFGVSGTNAHVIIEEAEPVAEPVAAAEAAEPAVTVWPVSARGPEALRAQAARLASFARQDGAPAGAEIGHALATARAALTDRAVIVAADRDEAAEALDALAQGYPSPALVTGTADVTGRTVFVFPGQGAQWAGMGRALAEASPVFADALAEAARALEPYVAWSLTDPLDRVDVVQPASFAVNVALARLWESFGVRPDAVVGHSQGEIAAAHIAGALSLEDAARVVALRSQAIARGLAGRGGMVSVALPLDQVTARLTGDLEIAVVNGPSSVVVAGDPSALDELVGACESDGVRVRRIAVDYASHSSHVESIEEELAALLDGITPQPSRVPFFSTVEGRWLDTTTLDGGYWYRNLRRTVRFADAVETLAEEGFRSFVEVSAHPVLSASVQEILEDRPAAVVGSLRRDDGDLRRFLLSLGELQVRGVPVDWSALHTPAPRPVRLPTYAFQRRRYWIEPSGSLLETVTPDPETGGVLASGRLSLTGRPWLADHAVAGRVLLPGAAFVELALRAARETGATALDDLVIEAPLAIPDHGAVEVSVSVGAEDDAGRRPLSVHARPEPDAPWTRHATGRVTADSPVPAPVAWPPTGAEPVDLASFYDGLAGRGYEYGPAFRGLRAAWTRGDEVFAEVELPEGVTADGFGLHPALLDAALQSANLGAAPRSADGRPLLPFAWNDVAHHASGATALRVHAARAGEDAVSFAITDRTGRPVAGIGSLVLRPAAEPAADALHRIAWTPVRTSPDAAPLAPGDVLDLTGVPGGAPPEAARALVERALRGIADGPPKVVLTRPGPAGSAVRGLLRTARLEDPEPITLVEADDPDAARPLLPAAHAADEPELAVRAGGLHAPRLARAGAGGAGPGLDPDGTVLVTGGTGTLGGLVARHLAAVHGVRELVLVSRRGPAAPGAGELADELRAAGARVRVVAADVSDRAALARLLAEVPAEHPLTAVVHTAAVLDDGVLASLTPERVDTVFRPKADAAWHLHELTRDLDLAAFVLFSSGAGVFGNPGQGNYAAANGFLDGLAEARRAEGLPAVSLAWGLWDEASGLTGRLGEAGRDRLAEGLQVALSSSQALALLDLALRAGAEAVLVPTRLDHAALRDRASEGTLPALLRGLVRTAPRAAAAVAAPAEEGLADRLARLPEAERLRELVELVRATASDVLGRPAGEPVRADQAFKDTGFDSLAAVRMRNRLAETTGVRLAATAVFDHPTPVALAEHLRAELGVAPREEAPPALRELERLERALGDPPVDGALRDRILARLDALTARLAGSGEPGPDLEAASDDQLFALVDHELGQV</sequence>
<dbReference type="Gene3D" id="3.40.47.10">
    <property type="match status" value="1"/>
</dbReference>
<feature type="region of interest" description="N-terminal hotdog fold" evidence="6">
    <location>
        <begin position="1042"/>
        <end position="1164"/>
    </location>
</feature>
<protein>
    <submittedName>
        <fullName evidence="10">SDR family NAD(P)-dependent oxidoreductase</fullName>
    </submittedName>
</protein>
<dbReference type="Pfam" id="PF14765">
    <property type="entry name" value="PS-DH"/>
    <property type="match status" value="1"/>
</dbReference>
<evidence type="ECO:0000256" key="3">
    <source>
        <dbReference type="ARBA" id="ARBA00022679"/>
    </source>
</evidence>
<reference evidence="10 11" key="1">
    <citation type="submission" date="2019-11" db="EMBL/GenBank/DDBJ databases">
        <authorList>
            <person name="Cao P."/>
        </authorList>
    </citation>
    <scope>NUCLEOTIDE SEQUENCE [LARGE SCALE GENOMIC DNA]</scope>
    <source>
        <strain evidence="10 11">NEAU-AAG5</strain>
    </source>
</reference>
<dbReference type="Pfam" id="PF00698">
    <property type="entry name" value="Acyl_transf_1"/>
    <property type="match status" value="1"/>
</dbReference>
<dbReference type="SMART" id="SM00822">
    <property type="entry name" value="PKS_KR"/>
    <property type="match status" value="1"/>
</dbReference>
<dbReference type="CDD" id="cd08956">
    <property type="entry name" value="KR_3_FAS_SDR_x"/>
    <property type="match status" value="1"/>
</dbReference>
<dbReference type="GO" id="GO:0031177">
    <property type="term" value="F:phosphopantetheine binding"/>
    <property type="evidence" value="ECO:0007669"/>
    <property type="project" value="InterPro"/>
</dbReference>
<keyword evidence="5" id="KW-0012">Acyltransferase</keyword>
<dbReference type="FunFam" id="3.40.366.10:FF:000002">
    <property type="entry name" value="Probable polyketide synthase 2"/>
    <property type="match status" value="1"/>
</dbReference>
<dbReference type="InterPro" id="IPR036736">
    <property type="entry name" value="ACP-like_sf"/>
</dbReference>
<keyword evidence="3" id="KW-0808">Transferase</keyword>
<dbReference type="InterPro" id="IPR013968">
    <property type="entry name" value="PKS_KR"/>
</dbReference>
<dbReference type="FunFam" id="1.10.1200.10:FF:000007">
    <property type="entry name" value="Probable polyketide synthase pks17"/>
    <property type="match status" value="2"/>
</dbReference>
<dbReference type="EMBL" id="WOFH01000007">
    <property type="protein sequence ID" value="MUN39035.1"/>
    <property type="molecule type" value="Genomic_DNA"/>
</dbReference>
<dbReference type="Gene3D" id="3.10.129.110">
    <property type="entry name" value="Polyketide synthase dehydratase"/>
    <property type="match status" value="1"/>
</dbReference>
<dbReference type="Pfam" id="PF00550">
    <property type="entry name" value="PP-binding"/>
    <property type="match status" value="2"/>
</dbReference>
<dbReference type="InterPro" id="IPR016035">
    <property type="entry name" value="Acyl_Trfase/lysoPLipase"/>
</dbReference>
<dbReference type="PANTHER" id="PTHR43775:SF51">
    <property type="entry name" value="INACTIVE PHENOLPHTHIOCEROL SYNTHESIS POLYKETIDE SYNTHASE TYPE I PKS1-RELATED"/>
    <property type="match status" value="1"/>
</dbReference>
<dbReference type="Pfam" id="PF16197">
    <property type="entry name" value="KAsynt_C_assoc"/>
    <property type="match status" value="1"/>
</dbReference>
<dbReference type="InterPro" id="IPR020806">
    <property type="entry name" value="PKS_PP-bd"/>
</dbReference>
<accession>A0A7K1L436</accession>
<dbReference type="InterPro" id="IPR018201">
    <property type="entry name" value="Ketoacyl_synth_AS"/>
</dbReference>
<evidence type="ECO:0000256" key="4">
    <source>
        <dbReference type="ARBA" id="ARBA00023268"/>
    </source>
</evidence>
<dbReference type="Gene3D" id="3.30.70.3290">
    <property type="match status" value="1"/>
</dbReference>
<dbReference type="PROSITE" id="PS50075">
    <property type="entry name" value="CARRIER"/>
    <property type="match status" value="2"/>
</dbReference>
<evidence type="ECO:0000256" key="1">
    <source>
        <dbReference type="ARBA" id="ARBA00022450"/>
    </source>
</evidence>
<dbReference type="InterPro" id="IPR014031">
    <property type="entry name" value="Ketoacyl_synth_C"/>
</dbReference>
<dbReference type="PROSITE" id="PS00606">
    <property type="entry name" value="KS3_1"/>
    <property type="match status" value="1"/>
</dbReference>
<keyword evidence="1" id="KW-0596">Phosphopantetheine</keyword>
<dbReference type="Pfam" id="PF00109">
    <property type="entry name" value="ketoacyl-synt"/>
    <property type="match status" value="1"/>
</dbReference>
<dbReference type="FunFam" id="3.40.47.10:FF:000019">
    <property type="entry name" value="Polyketide synthase type I"/>
    <property type="match status" value="1"/>
</dbReference>
<dbReference type="CDD" id="cd00833">
    <property type="entry name" value="PKS"/>
    <property type="match status" value="1"/>
</dbReference>
<dbReference type="Gene3D" id="3.40.366.10">
    <property type="entry name" value="Malonyl-Coenzyme A Acyl Carrier Protein, domain 2"/>
    <property type="match status" value="1"/>
</dbReference>
<dbReference type="GO" id="GO:0004315">
    <property type="term" value="F:3-oxoacyl-[acyl-carrier-protein] synthase activity"/>
    <property type="evidence" value="ECO:0007669"/>
    <property type="project" value="InterPro"/>
</dbReference>
<dbReference type="SUPFAM" id="SSF55048">
    <property type="entry name" value="Probable ACP-binding domain of malonyl-CoA ACP transacylase"/>
    <property type="match status" value="1"/>
</dbReference>
<evidence type="ECO:0000259" key="9">
    <source>
        <dbReference type="PROSITE" id="PS52019"/>
    </source>
</evidence>
<dbReference type="InterPro" id="IPR049551">
    <property type="entry name" value="PKS_DH_C"/>
</dbReference>
<dbReference type="InterPro" id="IPR001227">
    <property type="entry name" value="Ac_transferase_dom_sf"/>
</dbReference>
<dbReference type="InterPro" id="IPR009081">
    <property type="entry name" value="PP-bd_ACP"/>
</dbReference>
<dbReference type="Gene3D" id="1.10.1200.10">
    <property type="entry name" value="ACP-like"/>
    <property type="match status" value="2"/>
</dbReference>
<dbReference type="SMART" id="SM00826">
    <property type="entry name" value="PKS_DH"/>
    <property type="match status" value="1"/>
</dbReference>
<dbReference type="InterPro" id="IPR049552">
    <property type="entry name" value="PKS_DH_N"/>
</dbReference>
<dbReference type="PANTHER" id="PTHR43775">
    <property type="entry name" value="FATTY ACID SYNTHASE"/>
    <property type="match status" value="1"/>
</dbReference>
<dbReference type="Gene3D" id="3.40.50.720">
    <property type="entry name" value="NAD(P)-binding Rossmann-like Domain"/>
    <property type="match status" value="2"/>
</dbReference>
<feature type="region of interest" description="C-terminal hotdog fold" evidence="6">
    <location>
        <begin position="1174"/>
        <end position="1312"/>
    </location>
</feature>
<organism evidence="10 11">
    <name type="scientific">Actinomadura litoris</name>
    <dbReference type="NCBI Taxonomy" id="2678616"/>
    <lineage>
        <taxon>Bacteria</taxon>
        <taxon>Bacillati</taxon>
        <taxon>Actinomycetota</taxon>
        <taxon>Actinomycetes</taxon>
        <taxon>Streptosporangiales</taxon>
        <taxon>Thermomonosporaceae</taxon>
        <taxon>Actinomadura</taxon>
    </lineage>
</organism>
<dbReference type="PROSITE" id="PS00012">
    <property type="entry name" value="PHOSPHOPANTETHEINE"/>
    <property type="match status" value="2"/>
</dbReference>
<name>A0A7K1L436_9ACTN</name>
<dbReference type="SMART" id="SM01294">
    <property type="entry name" value="PKS_PP_betabranch"/>
    <property type="match status" value="2"/>
</dbReference>
<dbReference type="SMART" id="SM00825">
    <property type="entry name" value="PKS_KS"/>
    <property type="match status" value="1"/>
</dbReference>
<evidence type="ECO:0000259" key="8">
    <source>
        <dbReference type="PROSITE" id="PS52004"/>
    </source>
</evidence>